<dbReference type="GO" id="GO:0007095">
    <property type="term" value="P:mitotic G2 DNA damage checkpoint signaling"/>
    <property type="evidence" value="ECO:0007669"/>
    <property type="project" value="InterPro"/>
</dbReference>
<feature type="compositionally biased region" description="Acidic residues" evidence="1">
    <location>
        <begin position="802"/>
        <end position="818"/>
    </location>
</feature>
<reference evidence="2 3" key="1">
    <citation type="submission" date="2021-08" db="EMBL/GenBank/DDBJ databases">
        <title>Draft Genome Sequence of Phanerochaete sordida strain YK-624.</title>
        <authorList>
            <person name="Mori T."/>
            <person name="Dohra H."/>
            <person name="Suzuki T."/>
            <person name="Kawagishi H."/>
            <person name="Hirai H."/>
        </authorList>
    </citation>
    <scope>NUCLEOTIDE SEQUENCE [LARGE SCALE GENOMIC DNA]</scope>
    <source>
        <strain evidence="2 3">YK-624</strain>
    </source>
</reference>
<feature type="compositionally biased region" description="Polar residues" evidence="1">
    <location>
        <begin position="653"/>
        <end position="663"/>
    </location>
</feature>
<dbReference type="EMBL" id="BPQB01000002">
    <property type="protein sequence ID" value="GJE85654.1"/>
    <property type="molecule type" value="Genomic_DNA"/>
</dbReference>
<feature type="compositionally biased region" description="Polar residues" evidence="1">
    <location>
        <begin position="957"/>
        <end position="969"/>
    </location>
</feature>
<dbReference type="Gene3D" id="2.60.200.20">
    <property type="match status" value="1"/>
</dbReference>
<feature type="compositionally biased region" description="Acidic residues" evidence="1">
    <location>
        <begin position="920"/>
        <end position="929"/>
    </location>
</feature>
<protein>
    <recommendedName>
        <fullName evidence="4">FHA domain-containing protein</fullName>
    </recommendedName>
</protein>
<evidence type="ECO:0008006" key="4">
    <source>
        <dbReference type="Google" id="ProtNLM"/>
    </source>
</evidence>
<feature type="compositionally biased region" description="Low complexity" evidence="1">
    <location>
        <begin position="880"/>
        <end position="909"/>
    </location>
</feature>
<sequence length="1005" mass="108659">MWTVSGPFDGEEEKKVDFQRTKLLRPGNSYIVARKVGQLVIKHPSVSRKHLVFEVGECSEEDIENPEFIPKLTLHNPGASRKVLHIDDNETPVNKDGSVALQDGDRVLALQDIPLTVKWKKVVCCCPPTITDVKTQDCAKLGISVIPKPHPSINYHLIPTYTLTPAIATSLLNAATFVKPSWLTELISHYAPLTTPDPGKEYHVPSLSKHRPAFSPALPSSLKNHRSWEPNEARANMLKGHRVVFVGERGREAPADYKELVKQGGGAYECCAVQGGRKALHGVLAKAQGKDATIALVADAAAMVAAVGQDEWDGIVEEATGYGLRFVTADKLVQTVVHIDLAYIDCASPQHGTGQSSGSLPDVVLNTHPDEPSIPPSHPLASSSGSAAARPELQAEVPPEPEAVAPLPRKLVRRTVSQRPSVEPSSSSSKTTPAPEATPSSEPPAEEQPFKLPRRLVRRTVTKANDNVIVGVGDTSMAVDGSSSTPATAQPIEDILQIRRPFNLKRRHGSTAPAAQPAPAPPSQLVVEKPSGEEPPHKRFQALYEQSDPDRLASQAPASQAPASASAAPSSQTQPESAARARTRELASVPEDVEMADEAAPVPPQRASQKRKVRDEDADVEMGDAPPRPAKRRGTSKEPAAPPQAQAPKVFTNAANKPASASQKGGGAGAKGAAKRGAAGGAPDRDEAFLKAVASTKRGKRLEDDFDREFNNLRIAKPEVPRVDPAEQWKILDDFGDDRDVRGNFMVVVEADLVRKDRRAGGGAAVAHGGGRMDWEGRPNFKKFKKKAIGERPKPIELVPSNEDDLLGFKSEEDDDDSSFPTRSQRPERRAREKSFSPVKPKPKPQSSLKRARDSDSEVEEAIAPKSQKVDSKGKASQPKASQSKAPQSRSSQSKAPPSKASQAKPPSRVQKKSTLFVESDPDEDEDDTVMAVDKNPSQRSQHDDEDSDDDFSQNSTLRTQSQRRSQWSGAGRREGPPAEDSDDDMAFKGFGGDRSQRPGRSQRR</sequence>
<accession>A0A9P3G0V4</accession>
<dbReference type="GO" id="GO:0030870">
    <property type="term" value="C:Mre11 complex"/>
    <property type="evidence" value="ECO:0007669"/>
    <property type="project" value="InterPro"/>
</dbReference>
<feature type="compositionally biased region" description="Low complexity" evidence="1">
    <location>
        <begin position="420"/>
        <end position="440"/>
    </location>
</feature>
<feature type="compositionally biased region" description="Polar residues" evidence="1">
    <location>
        <begin position="350"/>
        <end position="359"/>
    </location>
</feature>
<gene>
    <name evidence="2" type="ORF">PsYK624_017330</name>
</gene>
<keyword evidence="3" id="KW-1185">Reference proteome</keyword>
<feature type="region of interest" description="Disordered" evidence="1">
    <location>
        <begin position="506"/>
        <end position="687"/>
    </location>
</feature>
<evidence type="ECO:0000256" key="1">
    <source>
        <dbReference type="SAM" id="MobiDB-lite"/>
    </source>
</evidence>
<feature type="compositionally biased region" description="Basic and acidic residues" evidence="1">
    <location>
        <begin position="825"/>
        <end position="835"/>
    </location>
</feature>
<organism evidence="2 3">
    <name type="scientific">Phanerochaete sordida</name>
    <dbReference type="NCBI Taxonomy" id="48140"/>
    <lineage>
        <taxon>Eukaryota</taxon>
        <taxon>Fungi</taxon>
        <taxon>Dikarya</taxon>
        <taxon>Basidiomycota</taxon>
        <taxon>Agaricomycotina</taxon>
        <taxon>Agaricomycetes</taxon>
        <taxon>Polyporales</taxon>
        <taxon>Phanerochaetaceae</taxon>
        <taxon>Phanerochaete</taxon>
    </lineage>
</organism>
<dbReference type="PANTHER" id="PTHR12162:SF0">
    <property type="entry name" value="NIBRIN"/>
    <property type="match status" value="1"/>
</dbReference>
<name>A0A9P3G0V4_9APHY</name>
<proteinExistence type="predicted"/>
<dbReference type="InterPro" id="IPR040227">
    <property type="entry name" value="Nibrin-rel"/>
</dbReference>
<feature type="region of interest" description="Disordered" evidence="1">
    <location>
        <begin position="761"/>
        <end position="1005"/>
    </location>
</feature>
<evidence type="ECO:0000313" key="2">
    <source>
        <dbReference type="EMBL" id="GJE85654.1"/>
    </source>
</evidence>
<dbReference type="PANTHER" id="PTHR12162">
    <property type="entry name" value="NIBRIN-RELATED"/>
    <property type="match status" value="1"/>
</dbReference>
<dbReference type="AlphaFoldDB" id="A0A9P3G0V4"/>
<dbReference type="OrthoDB" id="552194at2759"/>
<dbReference type="GO" id="GO:0003684">
    <property type="term" value="F:damaged DNA binding"/>
    <property type="evidence" value="ECO:0007669"/>
    <property type="project" value="TreeGrafter"/>
</dbReference>
<evidence type="ECO:0000313" key="3">
    <source>
        <dbReference type="Proteomes" id="UP000703269"/>
    </source>
</evidence>
<dbReference type="Proteomes" id="UP000703269">
    <property type="component" value="Unassembled WGS sequence"/>
</dbReference>
<feature type="compositionally biased region" description="Low complexity" evidence="1">
    <location>
        <begin position="553"/>
        <end position="578"/>
    </location>
</feature>
<comment type="caution">
    <text evidence="2">The sequence shown here is derived from an EMBL/GenBank/DDBJ whole genome shotgun (WGS) entry which is preliminary data.</text>
</comment>
<feature type="region of interest" description="Disordered" evidence="1">
    <location>
        <begin position="350"/>
        <end position="457"/>
    </location>
</feature>
<feature type="compositionally biased region" description="Gly residues" evidence="1">
    <location>
        <begin position="761"/>
        <end position="770"/>
    </location>
</feature>
<feature type="compositionally biased region" description="Low complexity" evidence="1">
    <location>
        <begin position="391"/>
        <end position="408"/>
    </location>
</feature>
<dbReference type="GO" id="GO:0000724">
    <property type="term" value="P:double-strand break repair via homologous recombination"/>
    <property type="evidence" value="ECO:0007669"/>
    <property type="project" value="TreeGrafter"/>
</dbReference>